<evidence type="ECO:0000313" key="2">
    <source>
        <dbReference type="Proteomes" id="UP001055811"/>
    </source>
</evidence>
<reference evidence="1 2" key="2">
    <citation type="journal article" date="2022" name="Mol. Ecol. Resour.">
        <title>The genomes of chicory, endive, great burdock and yacon provide insights into Asteraceae paleo-polyploidization history and plant inulin production.</title>
        <authorList>
            <person name="Fan W."/>
            <person name="Wang S."/>
            <person name="Wang H."/>
            <person name="Wang A."/>
            <person name="Jiang F."/>
            <person name="Liu H."/>
            <person name="Zhao H."/>
            <person name="Xu D."/>
            <person name="Zhang Y."/>
        </authorList>
    </citation>
    <scope>NUCLEOTIDE SEQUENCE [LARGE SCALE GENOMIC DNA]</scope>
    <source>
        <strain evidence="2">cv. Punajuju</strain>
        <tissue evidence="1">Leaves</tissue>
    </source>
</reference>
<accession>A0ACB9E5P8</accession>
<dbReference type="EMBL" id="CM042012">
    <property type="protein sequence ID" value="KAI3753943.1"/>
    <property type="molecule type" value="Genomic_DNA"/>
</dbReference>
<evidence type="ECO:0000313" key="1">
    <source>
        <dbReference type="EMBL" id="KAI3753943.1"/>
    </source>
</evidence>
<keyword evidence="2" id="KW-1185">Reference proteome</keyword>
<proteinExistence type="predicted"/>
<reference evidence="2" key="1">
    <citation type="journal article" date="2022" name="Mol. Ecol. Resour.">
        <title>The genomes of chicory, endive, great burdock and yacon provide insights into Asteraceae palaeo-polyploidization history and plant inulin production.</title>
        <authorList>
            <person name="Fan W."/>
            <person name="Wang S."/>
            <person name="Wang H."/>
            <person name="Wang A."/>
            <person name="Jiang F."/>
            <person name="Liu H."/>
            <person name="Zhao H."/>
            <person name="Xu D."/>
            <person name="Zhang Y."/>
        </authorList>
    </citation>
    <scope>NUCLEOTIDE SEQUENCE [LARGE SCALE GENOMIC DNA]</scope>
    <source>
        <strain evidence="2">cv. Punajuju</strain>
    </source>
</reference>
<name>A0ACB9E5P8_CICIN</name>
<protein>
    <submittedName>
        <fullName evidence="1">Uncharacterized protein</fullName>
    </submittedName>
</protein>
<sequence length="354" mass="39831">MADFEAPSFSLGLDCDLSDSEPQISSVSEDEDYKTLIVDDSEPEYSDPPPKPKRLRHVLTTDVTTSSTVTANPKVELNSREVVDDEDVFYLQADRRADEHLHAHNHALSTSSKLPNTPGVLTKQPGKKSQTVGQRRRLLLSVSDSDSDDPSVSDNVNNIKCNIPESIDLSTTESSLEDFKSKKNSLNFDESLPPALRYFFHDDIRIQELVQSRLPNFSPLCNISNRDHEQPSTSEIDYMGQFSCSKEAVRNIKHKKRSSSSKISRKETIEETSQGWVNPKLCVNKEITKGTPKRKFHSVPKTAGYWLTGPDGKRVYVGKKGQELTGRVAYMQYKKESGTGFKKAKRKFATKKKK</sequence>
<organism evidence="1 2">
    <name type="scientific">Cichorium intybus</name>
    <name type="common">Chicory</name>
    <dbReference type="NCBI Taxonomy" id="13427"/>
    <lineage>
        <taxon>Eukaryota</taxon>
        <taxon>Viridiplantae</taxon>
        <taxon>Streptophyta</taxon>
        <taxon>Embryophyta</taxon>
        <taxon>Tracheophyta</taxon>
        <taxon>Spermatophyta</taxon>
        <taxon>Magnoliopsida</taxon>
        <taxon>eudicotyledons</taxon>
        <taxon>Gunneridae</taxon>
        <taxon>Pentapetalae</taxon>
        <taxon>asterids</taxon>
        <taxon>campanulids</taxon>
        <taxon>Asterales</taxon>
        <taxon>Asteraceae</taxon>
        <taxon>Cichorioideae</taxon>
        <taxon>Cichorieae</taxon>
        <taxon>Cichoriinae</taxon>
        <taxon>Cichorium</taxon>
    </lineage>
</organism>
<dbReference type="Proteomes" id="UP001055811">
    <property type="component" value="Linkage Group LG04"/>
</dbReference>
<comment type="caution">
    <text evidence="1">The sequence shown here is derived from an EMBL/GenBank/DDBJ whole genome shotgun (WGS) entry which is preliminary data.</text>
</comment>
<gene>
    <name evidence="1" type="ORF">L2E82_26008</name>
</gene>